<evidence type="ECO:0000256" key="3">
    <source>
        <dbReference type="ARBA" id="ARBA00022771"/>
    </source>
</evidence>
<protein>
    <recommendedName>
        <fullName evidence="7">C2H2-type domain-containing protein</fullName>
    </recommendedName>
</protein>
<keyword evidence="2" id="KW-0677">Repeat</keyword>
<dbReference type="Pfam" id="PF12874">
    <property type="entry name" value="zf-met"/>
    <property type="match status" value="1"/>
</dbReference>
<dbReference type="STRING" id="1805483.A0A177EI99"/>
<dbReference type="PANTHER" id="PTHR23235">
    <property type="entry name" value="KRUEPPEL-LIKE TRANSCRIPTION FACTOR"/>
    <property type="match status" value="1"/>
</dbReference>
<keyword evidence="9" id="KW-1185">Reference proteome</keyword>
<name>A0A177EI99_9MICR</name>
<evidence type="ECO:0000313" key="8">
    <source>
        <dbReference type="EMBL" id="OAG31704.1"/>
    </source>
</evidence>
<keyword evidence="1" id="KW-0479">Metal-binding</keyword>
<dbReference type="InterPro" id="IPR013087">
    <property type="entry name" value="Znf_C2H2_type"/>
</dbReference>
<dbReference type="GeneID" id="93646529"/>
<evidence type="ECO:0000256" key="1">
    <source>
        <dbReference type="ARBA" id="ARBA00022723"/>
    </source>
</evidence>
<evidence type="ECO:0000259" key="7">
    <source>
        <dbReference type="PROSITE" id="PS50157"/>
    </source>
</evidence>
<evidence type="ECO:0000256" key="4">
    <source>
        <dbReference type="ARBA" id="ARBA00022833"/>
    </source>
</evidence>
<keyword evidence="4" id="KW-0862">Zinc</keyword>
<gene>
    <name evidence="8" type="ORF">NEDG_00179</name>
</gene>
<feature type="region of interest" description="Disordered" evidence="6">
    <location>
        <begin position="1"/>
        <end position="59"/>
    </location>
</feature>
<feature type="domain" description="C2H2-type" evidence="7">
    <location>
        <begin position="151"/>
        <end position="183"/>
    </location>
</feature>
<sequence length="188" mass="22060">MKKRNIEDRQSIDAQIDEPRPWNSYQEENPKPEPFRNNKKPKRKYSTRAYGHLDSEDPNQSPFNILANCAAKELKQIIKTNPNLEKENIEYGLDHSDLSEGFDDELDVNFPTIVVGGKKVFKCIFQGCRKFFPSLSRMKRHYIIHTGVKPFRCLNQSCDKSFSRRDNMIQHYKGHCVHSKPETHMDMD</sequence>
<dbReference type="SMART" id="SM00355">
    <property type="entry name" value="ZnF_C2H2"/>
    <property type="match status" value="2"/>
</dbReference>
<dbReference type="SUPFAM" id="SSF57667">
    <property type="entry name" value="beta-beta-alpha zinc fingers"/>
    <property type="match status" value="1"/>
</dbReference>
<feature type="compositionally biased region" description="Basic residues" evidence="6">
    <location>
        <begin position="37"/>
        <end position="46"/>
    </location>
</feature>
<comment type="caution">
    <text evidence="8">The sequence shown here is derived from an EMBL/GenBank/DDBJ whole genome shotgun (WGS) entry which is preliminary data.</text>
</comment>
<feature type="compositionally biased region" description="Basic and acidic residues" evidence="6">
    <location>
        <begin position="1"/>
        <end position="11"/>
    </location>
</feature>
<proteinExistence type="predicted"/>
<dbReference type="PROSITE" id="PS50157">
    <property type="entry name" value="ZINC_FINGER_C2H2_2"/>
    <property type="match status" value="2"/>
</dbReference>
<dbReference type="Proteomes" id="UP000185944">
    <property type="component" value="Unassembled WGS sequence"/>
</dbReference>
<dbReference type="EMBL" id="LTDL01000014">
    <property type="protein sequence ID" value="OAG31704.1"/>
    <property type="molecule type" value="Genomic_DNA"/>
</dbReference>
<dbReference type="AlphaFoldDB" id="A0A177EI99"/>
<feature type="domain" description="C2H2-type" evidence="7">
    <location>
        <begin position="121"/>
        <end position="150"/>
    </location>
</feature>
<evidence type="ECO:0000313" key="9">
    <source>
        <dbReference type="Proteomes" id="UP000185944"/>
    </source>
</evidence>
<dbReference type="PROSITE" id="PS00028">
    <property type="entry name" value="ZINC_FINGER_C2H2_1"/>
    <property type="match status" value="2"/>
</dbReference>
<evidence type="ECO:0000256" key="6">
    <source>
        <dbReference type="SAM" id="MobiDB-lite"/>
    </source>
</evidence>
<dbReference type="InterPro" id="IPR036236">
    <property type="entry name" value="Znf_C2H2_sf"/>
</dbReference>
<dbReference type="Gene3D" id="3.30.160.60">
    <property type="entry name" value="Classic Zinc Finger"/>
    <property type="match status" value="2"/>
</dbReference>
<keyword evidence="3 5" id="KW-0863">Zinc-finger</keyword>
<dbReference type="VEuPathDB" id="MicrosporidiaDB:NEDG_00179"/>
<dbReference type="GO" id="GO:0008270">
    <property type="term" value="F:zinc ion binding"/>
    <property type="evidence" value="ECO:0007669"/>
    <property type="project" value="UniProtKB-KW"/>
</dbReference>
<organism evidence="8 9">
    <name type="scientific">Nematocida displodere</name>
    <dbReference type="NCBI Taxonomy" id="1805483"/>
    <lineage>
        <taxon>Eukaryota</taxon>
        <taxon>Fungi</taxon>
        <taxon>Fungi incertae sedis</taxon>
        <taxon>Microsporidia</taxon>
        <taxon>Nematocida</taxon>
    </lineage>
</organism>
<dbReference type="RefSeq" id="XP_067545305.1">
    <property type="nucleotide sequence ID" value="XM_067687597.1"/>
</dbReference>
<dbReference type="FunFam" id="3.30.160.60:FF:000100">
    <property type="entry name" value="Zinc finger 45-like"/>
    <property type="match status" value="1"/>
</dbReference>
<accession>A0A177EI99</accession>
<evidence type="ECO:0000256" key="5">
    <source>
        <dbReference type="PROSITE-ProRule" id="PRU00042"/>
    </source>
</evidence>
<reference evidence="8 9" key="1">
    <citation type="submission" date="2016-02" db="EMBL/GenBank/DDBJ databases">
        <title>Discovery of a natural microsporidian pathogen with a broad tissue tropism in Caenorhabditis elegans.</title>
        <authorList>
            <person name="Luallen R.J."/>
            <person name="Reinke A.W."/>
            <person name="Tong L."/>
            <person name="Botts M.R."/>
            <person name="Felix M.-A."/>
            <person name="Troemel E.R."/>
        </authorList>
    </citation>
    <scope>NUCLEOTIDE SEQUENCE [LARGE SCALE GENOMIC DNA]</scope>
    <source>
        <strain evidence="8 9">JUm2807</strain>
    </source>
</reference>
<dbReference type="OrthoDB" id="6365676at2759"/>
<evidence type="ECO:0000256" key="2">
    <source>
        <dbReference type="ARBA" id="ARBA00022737"/>
    </source>
</evidence>